<organism evidence="5 6">
    <name type="scientific">Leersia perrieri</name>
    <dbReference type="NCBI Taxonomy" id="77586"/>
    <lineage>
        <taxon>Eukaryota</taxon>
        <taxon>Viridiplantae</taxon>
        <taxon>Streptophyta</taxon>
        <taxon>Embryophyta</taxon>
        <taxon>Tracheophyta</taxon>
        <taxon>Spermatophyta</taxon>
        <taxon>Magnoliopsida</taxon>
        <taxon>Liliopsida</taxon>
        <taxon>Poales</taxon>
        <taxon>Poaceae</taxon>
        <taxon>BOP clade</taxon>
        <taxon>Oryzoideae</taxon>
        <taxon>Oryzeae</taxon>
        <taxon>Oryzinae</taxon>
        <taxon>Leersia</taxon>
    </lineage>
</organism>
<feature type="compositionally biased region" description="Polar residues" evidence="3">
    <location>
        <begin position="244"/>
        <end position="263"/>
    </location>
</feature>
<reference evidence="6" key="2">
    <citation type="submission" date="2013-12" db="EMBL/GenBank/DDBJ databases">
        <authorList>
            <person name="Yu Y."/>
            <person name="Lee S."/>
            <person name="de Baynast K."/>
            <person name="Wissotski M."/>
            <person name="Liu L."/>
            <person name="Talag J."/>
            <person name="Goicoechea J."/>
            <person name="Angelova A."/>
            <person name="Jetty R."/>
            <person name="Kudrna D."/>
            <person name="Golser W."/>
            <person name="Rivera L."/>
            <person name="Zhang J."/>
            <person name="Wing R."/>
        </authorList>
    </citation>
    <scope>NUCLEOTIDE SEQUENCE</scope>
</reference>
<accession>A0A0D9VRU9</accession>
<dbReference type="eggNOG" id="KOG0149">
    <property type="taxonomic scope" value="Eukaryota"/>
</dbReference>
<dbReference type="Pfam" id="PF00076">
    <property type="entry name" value="RRM_1"/>
    <property type="match status" value="1"/>
</dbReference>
<feature type="compositionally biased region" description="Polar residues" evidence="3">
    <location>
        <begin position="222"/>
        <end position="236"/>
    </location>
</feature>
<dbReference type="Gene3D" id="3.30.70.330">
    <property type="match status" value="1"/>
</dbReference>
<evidence type="ECO:0000259" key="4">
    <source>
        <dbReference type="PROSITE" id="PS50102"/>
    </source>
</evidence>
<dbReference type="SUPFAM" id="SSF54928">
    <property type="entry name" value="RNA-binding domain, RBD"/>
    <property type="match status" value="1"/>
</dbReference>
<dbReference type="STRING" id="77586.A0A0D9VRU9"/>
<proteinExistence type="predicted"/>
<evidence type="ECO:0000256" key="1">
    <source>
        <dbReference type="ARBA" id="ARBA00022884"/>
    </source>
</evidence>
<dbReference type="HOGENOM" id="CLU_048669_1_0_1"/>
<keyword evidence="6" id="KW-1185">Reference proteome</keyword>
<dbReference type="InterPro" id="IPR000504">
    <property type="entry name" value="RRM_dom"/>
</dbReference>
<dbReference type="GO" id="GO:0003723">
    <property type="term" value="F:RNA binding"/>
    <property type="evidence" value="ECO:0007669"/>
    <property type="project" value="UniProtKB-UniRule"/>
</dbReference>
<dbReference type="InterPro" id="IPR035979">
    <property type="entry name" value="RBD_domain_sf"/>
</dbReference>
<dbReference type="InterPro" id="IPR012677">
    <property type="entry name" value="Nucleotide-bd_a/b_plait_sf"/>
</dbReference>
<reference evidence="5" key="3">
    <citation type="submission" date="2015-04" db="UniProtKB">
        <authorList>
            <consortium name="EnsemblPlants"/>
        </authorList>
    </citation>
    <scope>IDENTIFICATION</scope>
</reference>
<feature type="region of interest" description="Disordered" evidence="3">
    <location>
        <begin position="222"/>
        <end position="325"/>
    </location>
</feature>
<evidence type="ECO:0000256" key="2">
    <source>
        <dbReference type="PROSITE-ProRule" id="PRU00176"/>
    </source>
</evidence>
<dbReference type="PROSITE" id="PS50102">
    <property type="entry name" value="RRM"/>
    <property type="match status" value="1"/>
</dbReference>
<dbReference type="Gramene" id="LPERR03G09290.1">
    <property type="protein sequence ID" value="LPERR03G09290.1"/>
    <property type="gene ID" value="LPERR03G09290"/>
</dbReference>
<feature type="compositionally biased region" description="Polar residues" evidence="3">
    <location>
        <begin position="278"/>
        <end position="297"/>
    </location>
</feature>
<dbReference type="PANTHER" id="PTHR11176:SF46">
    <property type="entry name" value="RRM DOMAIN-CONTAINING PROTEIN"/>
    <property type="match status" value="1"/>
</dbReference>
<reference evidence="5 6" key="1">
    <citation type="submission" date="2012-08" db="EMBL/GenBank/DDBJ databases">
        <title>Oryza genome evolution.</title>
        <authorList>
            <person name="Wing R.A."/>
        </authorList>
    </citation>
    <scope>NUCLEOTIDE SEQUENCE</scope>
</reference>
<keyword evidence="1 2" id="KW-0694">RNA-binding</keyword>
<dbReference type="EnsemblPlants" id="LPERR03G09290.1">
    <property type="protein sequence ID" value="LPERR03G09290.1"/>
    <property type="gene ID" value="LPERR03G09290"/>
</dbReference>
<evidence type="ECO:0000256" key="3">
    <source>
        <dbReference type="SAM" id="MobiDB-lite"/>
    </source>
</evidence>
<dbReference type="Proteomes" id="UP000032180">
    <property type="component" value="Chromosome 3"/>
</dbReference>
<dbReference type="PANTHER" id="PTHR11176">
    <property type="entry name" value="BOULE-RELATED"/>
    <property type="match status" value="1"/>
</dbReference>
<name>A0A0D9VRU9_9ORYZ</name>
<feature type="domain" description="RRM" evidence="4">
    <location>
        <begin position="8"/>
        <end position="56"/>
    </location>
</feature>
<evidence type="ECO:0000313" key="6">
    <source>
        <dbReference type="Proteomes" id="UP000032180"/>
    </source>
</evidence>
<sequence length="325" mass="34648">MDGDTTFTKLFVGGLAWKTRRDAVQRHFEQFGEIAEAVVIVDKHTGRSKGYGFVSLAVAALSRARRAASPCSAPFNLILSIHVCLAREQVTFRNPDGAARALQDPMPMIDGRRANCNLAAFGAARHVHPVGAPFGMASLGPAMTATTSSYQGSAPAAMAASYFPQALHAYPYYYGYNGGYSPEIMYQAHMGYHGGCGLSGAQQQQAQLYTYYTAARPAGAHQGQQLQAPGDQTRNSVYPGPAKQYSSSQMSESDDVQQAQHKTQLCADAVPEKPSDDTGMTTAESASTVGSGASEGSSDMRPASLPDPRPSQFPHGTFIRAIDHD</sequence>
<dbReference type="AlphaFoldDB" id="A0A0D9VRU9"/>
<evidence type="ECO:0000313" key="5">
    <source>
        <dbReference type="EnsemblPlants" id="LPERR03G09290.1"/>
    </source>
</evidence>
<dbReference type="SMART" id="SM00360">
    <property type="entry name" value="RRM"/>
    <property type="match status" value="1"/>
</dbReference>
<protein>
    <recommendedName>
        <fullName evidence="4">RRM domain-containing protein</fullName>
    </recommendedName>
</protein>